<evidence type="ECO:0000313" key="4">
    <source>
        <dbReference type="Proteomes" id="UP001196413"/>
    </source>
</evidence>
<dbReference type="GO" id="GO:0007169">
    <property type="term" value="P:cell surface receptor protein tyrosine kinase signaling pathway"/>
    <property type="evidence" value="ECO:0007669"/>
    <property type="project" value="TreeGrafter"/>
</dbReference>
<keyword evidence="4" id="KW-1185">Reference proteome</keyword>
<dbReference type="GO" id="GO:0005886">
    <property type="term" value="C:plasma membrane"/>
    <property type="evidence" value="ECO:0007669"/>
    <property type="project" value="TreeGrafter"/>
</dbReference>
<dbReference type="GO" id="GO:0005737">
    <property type="term" value="C:cytoplasm"/>
    <property type="evidence" value="ECO:0007669"/>
    <property type="project" value="TreeGrafter"/>
</dbReference>
<gene>
    <name evidence="3" type="ORF">KIN20_010861</name>
</gene>
<reference evidence="3" key="1">
    <citation type="submission" date="2021-06" db="EMBL/GenBank/DDBJ databases">
        <title>Parelaphostrongylus tenuis whole genome reference sequence.</title>
        <authorList>
            <person name="Garwood T.J."/>
            <person name="Larsen P.A."/>
            <person name="Fountain-Jones N.M."/>
            <person name="Garbe J.R."/>
            <person name="Macchietto M.G."/>
            <person name="Kania S.A."/>
            <person name="Gerhold R.W."/>
            <person name="Richards J.E."/>
            <person name="Wolf T.M."/>
        </authorList>
    </citation>
    <scope>NUCLEOTIDE SEQUENCE</scope>
    <source>
        <strain evidence="3">MNPRO001-30</strain>
        <tissue evidence="3">Meninges</tissue>
    </source>
</reference>
<dbReference type="Gene3D" id="1.20.120.230">
    <property type="entry name" value="Alpha-catenin/vinculin-like"/>
    <property type="match status" value="1"/>
</dbReference>
<dbReference type="PANTHER" id="PTHR10654">
    <property type="entry name" value="CAS SCAFFOLDING PROTEIN"/>
    <property type="match status" value="1"/>
</dbReference>
<protein>
    <recommendedName>
        <fullName evidence="2">CAS family C-terminal domain-containing protein</fullName>
    </recommendedName>
</protein>
<dbReference type="Pfam" id="PF12026">
    <property type="entry name" value="CAS_C"/>
    <property type="match status" value="1"/>
</dbReference>
<dbReference type="GO" id="GO:0016477">
    <property type="term" value="P:cell migration"/>
    <property type="evidence" value="ECO:0007669"/>
    <property type="project" value="TreeGrafter"/>
</dbReference>
<organism evidence="3 4">
    <name type="scientific">Parelaphostrongylus tenuis</name>
    <name type="common">Meningeal worm</name>
    <dbReference type="NCBI Taxonomy" id="148309"/>
    <lineage>
        <taxon>Eukaryota</taxon>
        <taxon>Metazoa</taxon>
        <taxon>Ecdysozoa</taxon>
        <taxon>Nematoda</taxon>
        <taxon>Chromadorea</taxon>
        <taxon>Rhabditida</taxon>
        <taxon>Rhabditina</taxon>
        <taxon>Rhabditomorpha</taxon>
        <taxon>Strongyloidea</taxon>
        <taxon>Metastrongylidae</taxon>
        <taxon>Parelaphostrongylus</taxon>
    </lineage>
</organism>
<dbReference type="PANTHER" id="PTHR10654:SF18">
    <property type="entry name" value="IP17195P"/>
    <property type="match status" value="1"/>
</dbReference>
<keyword evidence="1" id="KW-0597">Phosphoprotein</keyword>
<evidence type="ECO:0000259" key="2">
    <source>
        <dbReference type="Pfam" id="PF12026"/>
    </source>
</evidence>
<dbReference type="AlphaFoldDB" id="A0AAD5QM36"/>
<sequence length="206" mass="23341">MRSFPLFSPCLNSLRKKRFLLRSTASDELESVVSDRESLYQDYAYLDDAVPGRSNTGVDYTVNNDINDEDRQLARFYAPKLDQHMDSLSLAVEGFLGTVENNLPQGTLFKKESCIRVFIRIKIILAAHKLIYIGDSVWQCVSDRTISNTLRQCADPLCELLKECVKAMKLASEGYPELKSMQGMIDSIIAVSKTAHEKKMLVKQFC</sequence>
<evidence type="ECO:0000256" key="1">
    <source>
        <dbReference type="ARBA" id="ARBA00022553"/>
    </source>
</evidence>
<accession>A0AAD5QM36</accession>
<comment type="caution">
    <text evidence="3">The sequence shown here is derived from an EMBL/GenBank/DDBJ whole genome shotgun (WGS) entry which is preliminary data.</text>
</comment>
<dbReference type="InterPro" id="IPR037362">
    <property type="entry name" value="CAS_fam"/>
</dbReference>
<evidence type="ECO:0000313" key="3">
    <source>
        <dbReference type="EMBL" id="KAJ1354055.1"/>
    </source>
</evidence>
<dbReference type="EMBL" id="JAHQIW010001925">
    <property type="protein sequence ID" value="KAJ1354055.1"/>
    <property type="molecule type" value="Genomic_DNA"/>
</dbReference>
<dbReference type="InterPro" id="IPR021901">
    <property type="entry name" value="CAS_C"/>
</dbReference>
<feature type="domain" description="CAS family C-terminal" evidence="2">
    <location>
        <begin position="61"/>
        <end position="200"/>
    </location>
</feature>
<dbReference type="Proteomes" id="UP001196413">
    <property type="component" value="Unassembled WGS sequence"/>
</dbReference>
<proteinExistence type="predicted"/>
<name>A0AAD5QM36_PARTN</name>